<evidence type="ECO:0000313" key="2">
    <source>
        <dbReference type="Proteomes" id="UP000815677"/>
    </source>
</evidence>
<evidence type="ECO:0000313" key="1">
    <source>
        <dbReference type="EMBL" id="GAT50802.1"/>
    </source>
</evidence>
<organism evidence="1 2">
    <name type="scientific">Mycena chlorophos</name>
    <name type="common">Agaric fungus</name>
    <name type="synonym">Agaricus chlorophos</name>
    <dbReference type="NCBI Taxonomy" id="658473"/>
    <lineage>
        <taxon>Eukaryota</taxon>
        <taxon>Fungi</taxon>
        <taxon>Dikarya</taxon>
        <taxon>Basidiomycota</taxon>
        <taxon>Agaricomycotina</taxon>
        <taxon>Agaricomycetes</taxon>
        <taxon>Agaricomycetidae</taxon>
        <taxon>Agaricales</taxon>
        <taxon>Marasmiineae</taxon>
        <taxon>Mycenaceae</taxon>
        <taxon>Mycena</taxon>
    </lineage>
</organism>
<gene>
    <name evidence="1" type="ORF">MCHLO_07999</name>
</gene>
<accession>A0ABQ0LID1</accession>
<reference evidence="1" key="1">
    <citation type="submission" date="2014-09" db="EMBL/GenBank/DDBJ databases">
        <title>Genome sequence of the luminous mushroom Mycena chlorophos for searching fungal bioluminescence genes.</title>
        <authorList>
            <person name="Tanaka Y."/>
            <person name="Kasuga D."/>
            <person name="Oba Y."/>
            <person name="Hase S."/>
            <person name="Sato K."/>
            <person name="Oba Y."/>
            <person name="Sakakibara Y."/>
        </authorList>
    </citation>
    <scope>NUCLEOTIDE SEQUENCE</scope>
</reference>
<name>A0ABQ0LID1_MYCCL</name>
<dbReference type="Proteomes" id="UP000815677">
    <property type="component" value="Unassembled WGS sequence"/>
</dbReference>
<protein>
    <submittedName>
        <fullName evidence="1">Uncharacterized protein</fullName>
    </submittedName>
</protein>
<sequence>MLTNGMETPIEGNPRWPWTHDVDCPQALPYQTLASPPERLNQLVSTNTHFFKGPFPRLVVTTMQLFQNLSERQTTMVCNNYKDTLPVIPHGAGTLFYQHNPRAAEHILDFLITLGFQGDRTSL</sequence>
<keyword evidence="2" id="KW-1185">Reference proteome</keyword>
<dbReference type="EMBL" id="DF846660">
    <property type="protein sequence ID" value="GAT50802.1"/>
    <property type="molecule type" value="Genomic_DNA"/>
</dbReference>
<proteinExistence type="predicted"/>